<dbReference type="RefSeq" id="WP_089526091.1">
    <property type="nucleotide sequence ID" value="NZ_NMUQ01000003.1"/>
</dbReference>
<evidence type="ECO:0000313" key="2">
    <source>
        <dbReference type="EMBL" id="OXM13385.1"/>
    </source>
</evidence>
<proteinExistence type="predicted"/>
<dbReference type="OrthoDB" id="9798430at2"/>
<evidence type="ECO:0000259" key="1">
    <source>
        <dbReference type="Pfam" id="PF22677"/>
    </source>
</evidence>
<keyword evidence="3" id="KW-1185">Reference proteome</keyword>
<name>A0A229NUI7_9BACL</name>
<feature type="domain" description="Glyoxalase/Bleomycin resistance-like N-terminal" evidence="1">
    <location>
        <begin position="6"/>
        <end position="27"/>
    </location>
</feature>
<keyword evidence="2" id="KW-0560">Oxidoreductase</keyword>
<dbReference type="Gene3D" id="3.10.180.10">
    <property type="entry name" value="2,3-Dihydroxybiphenyl 1,2-Dioxygenase, domain 1"/>
    <property type="match status" value="1"/>
</dbReference>
<sequence length="144" mass="16291">MTYSPKMTFINIPVQDLERSKKFFLALDMEFKAEMTNDEAGCLVVNENTYIMLLTHPFYSKFIRKGIANSSTSELILSLSADSREHVHEIVGKALEAGASEPIEAQDMGFMFTRSFEDLDGHLFEVMFYDPAAAAEAFSQEQEQ</sequence>
<dbReference type="GO" id="GO:0051213">
    <property type="term" value="F:dioxygenase activity"/>
    <property type="evidence" value="ECO:0007669"/>
    <property type="project" value="UniProtKB-KW"/>
</dbReference>
<gene>
    <name evidence="2" type="ORF">CGZ75_20190</name>
</gene>
<dbReference type="SUPFAM" id="SSF54593">
    <property type="entry name" value="Glyoxalase/Bleomycin resistance protein/Dihydroxybiphenyl dioxygenase"/>
    <property type="match status" value="1"/>
</dbReference>
<dbReference type="Pfam" id="PF22677">
    <property type="entry name" value="Ble-like_N"/>
    <property type="match status" value="1"/>
</dbReference>
<comment type="caution">
    <text evidence="2">The sequence shown here is derived from an EMBL/GenBank/DDBJ whole genome shotgun (WGS) entry which is preliminary data.</text>
</comment>
<dbReference type="EMBL" id="NMUQ01000003">
    <property type="protein sequence ID" value="OXM13385.1"/>
    <property type="molecule type" value="Genomic_DNA"/>
</dbReference>
<reference evidence="2 3" key="1">
    <citation type="submission" date="2017-07" db="EMBL/GenBank/DDBJ databases">
        <title>Paenibacillus herberti R33 genome sequencing and assembly.</title>
        <authorList>
            <person name="Su W."/>
        </authorList>
    </citation>
    <scope>NUCLEOTIDE SEQUENCE [LARGE SCALE GENOMIC DNA]</scope>
    <source>
        <strain evidence="2 3">R33</strain>
    </source>
</reference>
<dbReference type="PANTHER" id="PTHR36503:SF2">
    <property type="entry name" value="BLR2408 PROTEIN"/>
    <property type="match status" value="1"/>
</dbReference>
<dbReference type="InterPro" id="IPR029068">
    <property type="entry name" value="Glyas_Bleomycin-R_OHBP_Dase"/>
</dbReference>
<evidence type="ECO:0000313" key="3">
    <source>
        <dbReference type="Proteomes" id="UP000215145"/>
    </source>
</evidence>
<keyword evidence="2" id="KW-0223">Dioxygenase</keyword>
<accession>A0A229NUI7</accession>
<dbReference type="Proteomes" id="UP000215145">
    <property type="component" value="Unassembled WGS sequence"/>
</dbReference>
<dbReference type="InterPro" id="IPR053863">
    <property type="entry name" value="Glyoxy/Ble-like_N"/>
</dbReference>
<protein>
    <submittedName>
        <fullName evidence="2">Glyoxalase/bleomycin resistance/extradiol dioxygenase family protein</fullName>
    </submittedName>
</protein>
<dbReference type="AlphaFoldDB" id="A0A229NUI7"/>
<dbReference type="PANTHER" id="PTHR36503">
    <property type="entry name" value="BLR2520 PROTEIN"/>
    <property type="match status" value="1"/>
</dbReference>
<organism evidence="2 3">
    <name type="scientific">Paenibacillus herberti</name>
    <dbReference type="NCBI Taxonomy" id="1619309"/>
    <lineage>
        <taxon>Bacteria</taxon>
        <taxon>Bacillati</taxon>
        <taxon>Bacillota</taxon>
        <taxon>Bacilli</taxon>
        <taxon>Bacillales</taxon>
        <taxon>Paenibacillaceae</taxon>
        <taxon>Paenibacillus</taxon>
    </lineage>
</organism>